<evidence type="ECO:0000256" key="1">
    <source>
        <dbReference type="SAM" id="Phobius"/>
    </source>
</evidence>
<accession>A0A2P6SQA6</accession>
<reference evidence="3 4" key="1">
    <citation type="journal article" date="2018" name="Nat. Genet.">
        <title>The Rosa genome provides new insights in the design of modern roses.</title>
        <authorList>
            <person name="Bendahmane M."/>
        </authorList>
    </citation>
    <scope>NUCLEOTIDE SEQUENCE [LARGE SCALE GENOMIC DNA]</scope>
    <source>
        <strain evidence="4">cv. Old Blush</strain>
    </source>
</reference>
<keyword evidence="1" id="KW-0472">Membrane</keyword>
<dbReference type="Proteomes" id="UP000238479">
    <property type="component" value="Chromosome 1"/>
</dbReference>
<keyword evidence="1" id="KW-1133">Transmembrane helix</keyword>
<name>A0A2P6SQA6_ROSCH</name>
<feature type="transmembrane region" description="Helical" evidence="1">
    <location>
        <begin position="41"/>
        <end position="59"/>
    </location>
</feature>
<protein>
    <submittedName>
        <fullName evidence="3">Uncharacterized protein</fullName>
    </submittedName>
</protein>
<feature type="transmembrane region" description="Helical" evidence="1">
    <location>
        <begin position="7"/>
        <end position="35"/>
    </location>
</feature>
<comment type="caution">
    <text evidence="3">The sequence shown here is derived from an EMBL/GenBank/DDBJ whole genome shotgun (WGS) entry which is preliminary data.</text>
</comment>
<dbReference type="Gramene" id="PRQ60852">
    <property type="protein sequence ID" value="PRQ60852"/>
    <property type="gene ID" value="RchiOBHm_Chr0c32g0501611"/>
</dbReference>
<sequence>MRIRKSILIYTLFIFEPEMSLACGVTSLFIGFRFFEISGEIIQIYWLLTIFFLTIRGSCE</sequence>
<keyword evidence="4" id="KW-1185">Reference proteome</keyword>
<dbReference type="EMBL" id="PDCK01000029">
    <property type="protein sequence ID" value="PRQ60852.1"/>
    <property type="molecule type" value="Genomic_DNA"/>
</dbReference>
<evidence type="ECO:0000313" key="4">
    <source>
        <dbReference type="Proteomes" id="UP000238479"/>
    </source>
</evidence>
<evidence type="ECO:0000313" key="3">
    <source>
        <dbReference type="EMBL" id="PRQ60852.1"/>
    </source>
</evidence>
<dbReference type="AlphaFoldDB" id="A0A2P6SQA6"/>
<dbReference type="EMBL" id="PDCK01000039">
    <property type="protein sequence ID" value="PRQ56163.1"/>
    <property type="molecule type" value="Genomic_DNA"/>
</dbReference>
<organism evidence="3 4">
    <name type="scientific">Rosa chinensis</name>
    <name type="common">China rose</name>
    <dbReference type="NCBI Taxonomy" id="74649"/>
    <lineage>
        <taxon>Eukaryota</taxon>
        <taxon>Viridiplantae</taxon>
        <taxon>Streptophyta</taxon>
        <taxon>Embryophyta</taxon>
        <taxon>Tracheophyta</taxon>
        <taxon>Spermatophyta</taxon>
        <taxon>Magnoliopsida</taxon>
        <taxon>eudicotyledons</taxon>
        <taxon>Gunneridae</taxon>
        <taxon>Pentapetalae</taxon>
        <taxon>rosids</taxon>
        <taxon>fabids</taxon>
        <taxon>Rosales</taxon>
        <taxon>Rosaceae</taxon>
        <taxon>Rosoideae</taxon>
        <taxon>Rosoideae incertae sedis</taxon>
        <taxon>Rosa</taxon>
    </lineage>
</organism>
<keyword evidence="1" id="KW-0812">Transmembrane</keyword>
<evidence type="ECO:0000313" key="2">
    <source>
        <dbReference type="EMBL" id="PRQ56163.1"/>
    </source>
</evidence>
<dbReference type="Gramene" id="PRQ56163">
    <property type="protein sequence ID" value="PRQ56163"/>
    <property type="gene ID" value="RchiOBHm_Chr1g0332751"/>
</dbReference>
<proteinExistence type="predicted"/>
<gene>
    <name evidence="3" type="ORF">RchiOBHm_Chr0c32g0501611</name>
    <name evidence="2" type="ORF">RchiOBHm_Chr1g0332751</name>
</gene>